<name>A0A9W8GLU3_9FUNG</name>
<feature type="region of interest" description="Disordered" evidence="1">
    <location>
        <begin position="277"/>
        <end position="300"/>
    </location>
</feature>
<dbReference type="Proteomes" id="UP001151516">
    <property type="component" value="Unassembled WGS sequence"/>
</dbReference>
<dbReference type="GO" id="GO:0003677">
    <property type="term" value="F:DNA binding"/>
    <property type="evidence" value="ECO:0007669"/>
    <property type="project" value="TreeGrafter"/>
</dbReference>
<evidence type="ECO:0000313" key="2">
    <source>
        <dbReference type="EMBL" id="KAJ2687166.1"/>
    </source>
</evidence>
<dbReference type="AlphaFoldDB" id="A0A9W8GLU3"/>
<feature type="compositionally biased region" description="Basic and acidic residues" evidence="1">
    <location>
        <begin position="468"/>
        <end position="479"/>
    </location>
</feature>
<dbReference type="Pfam" id="PF09729">
    <property type="entry name" value="Gti1_Pac2"/>
    <property type="match status" value="1"/>
</dbReference>
<reference evidence="2" key="1">
    <citation type="submission" date="2022-07" db="EMBL/GenBank/DDBJ databases">
        <title>Phylogenomic reconstructions and comparative analyses of Kickxellomycotina fungi.</title>
        <authorList>
            <person name="Reynolds N.K."/>
            <person name="Stajich J.E."/>
            <person name="Barry K."/>
            <person name="Grigoriev I.V."/>
            <person name="Crous P."/>
            <person name="Smith M.E."/>
        </authorList>
    </citation>
    <scope>NUCLEOTIDE SEQUENCE</scope>
    <source>
        <strain evidence="2">CBS 109367</strain>
    </source>
</reference>
<comment type="caution">
    <text evidence="2">The sequence shown here is derived from an EMBL/GenBank/DDBJ whole genome shotgun (WGS) entry which is preliminary data.</text>
</comment>
<dbReference type="InterPro" id="IPR018608">
    <property type="entry name" value="Gti1/Pac2"/>
</dbReference>
<gene>
    <name evidence="2" type="primary">PTH2_1</name>
    <name evidence="2" type="ORF">IWW39_003146</name>
</gene>
<protein>
    <submittedName>
        <fullName evidence="2">Gluconate transport-inducing protein</fullName>
    </submittedName>
</protein>
<evidence type="ECO:0000256" key="1">
    <source>
        <dbReference type="SAM" id="MobiDB-lite"/>
    </source>
</evidence>
<keyword evidence="3" id="KW-1185">Reference proteome</keyword>
<feature type="region of interest" description="Disordered" evidence="1">
    <location>
        <begin position="412"/>
        <end position="563"/>
    </location>
</feature>
<sequence>MTETYHGFIDTAHDALIVFEACNKGLLPRVQRRFSDRERRTIRSGAVYVWDEEETGMRRWTDGRTWSPSRVHGCFLIYYELEGRRHQFVNRNGSAPNSRGARVSPGSGQVEPTPFSSSHDSYPPNIMQKEQGLIKKALSLCTNDKRKLHLVCYYSREDVESGCLISPKNDPKFANLQVYEDMYPEIGHGSGRSDRLGGGRTRASAAVRPWNPASPDSPALRDTQPAYVRSSIANERKARANRAEIYRYPSYGPYAGPVRHVNAPASQVHAPPQQLTHSFGAAGIPQTPSPPQNQDHPSPETLQARQHLYTPGVSTAQYVQSAPATAVLPGQYIPGAHVTGFQTPAPTPYSNHPHSYPTGAWVHGQHGQHGQHSGQQQHQNQQQHQLRPTPSMSTLYVAEHRSPAFFSSTPPSAYQPVWQHSEPPKAYAGSTQPSNSRPAAAPLPSGEWDGGTGGLMIQMGNNPPLSRDIVRPRPQEFERQPQPPPLQYGFGHGQQHQPQPQPRQQQQPLQLQSRPQTPMNSLPSMEKLDAPGGSTSRKKQQLPAVAALVADNPSSTRMNSEDMRQLASLRLSFH</sequence>
<dbReference type="PANTHER" id="PTHR28027">
    <property type="entry name" value="TRANSCRIPTIONAL REGULATOR MIT1"/>
    <property type="match status" value="1"/>
</dbReference>
<accession>A0A9W8GLU3</accession>
<feature type="region of interest" description="Disordered" evidence="1">
    <location>
        <begin position="90"/>
        <end position="123"/>
    </location>
</feature>
<evidence type="ECO:0000313" key="3">
    <source>
        <dbReference type="Proteomes" id="UP001151516"/>
    </source>
</evidence>
<organism evidence="2 3">
    <name type="scientific">Coemansia spiralis</name>
    <dbReference type="NCBI Taxonomy" id="417178"/>
    <lineage>
        <taxon>Eukaryota</taxon>
        <taxon>Fungi</taxon>
        <taxon>Fungi incertae sedis</taxon>
        <taxon>Zoopagomycota</taxon>
        <taxon>Kickxellomycotina</taxon>
        <taxon>Kickxellomycetes</taxon>
        <taxon>Kickxellales</taxon>
        <taxon>Kickxellaceae</taxon>
        <taxon>Coemansia</taxon>
    </lineage>
</organism>
<feature type="compositionally biased region" description="Low complexity" evidence="1">
    <location>
        <begin position="494"/>
        <end position="516"/>
    </location>
</feature>
<feature type="compositionally biased region" description="Polar residues" evidence="1">
    <location>
        <begin position="343"/>
        <end position="353"/>
    </location>
</feature>
<dbReference type="OrthoDB" id="5572844at2759"/>
<proteinExistence type="predicted"/>
<feature type="region of interest" description="Disordered" evidence="1">
    <location>
        <begin position="343"/>
        <end position="388"/>
    </location>
</feature>
<dbReference type="EMBL" id="JANBTX010000081">
    <property type="protein sequence ID" value="KAJ2687166.1"/>
    <property type="molecule type" value="Genomic_DNA"/>
</dbReference>
<feature type="compositionally biased region" description="Low complexity" evidence="1">
    <location>
        <begin position="363"/>
        <end position="385"/>
    </location>
</feature>
<dbReference type="PANTHER" id="PTHR28027:SF1">
    <property type="entry name" value="CAMP INDEPENDENT REGULATORY PROTEIN (AFU_ORTHOLOGUE AFUA_3G09640)"/>
    <property type="match status" value="1"/>
</dbReference>